<feature type="transmembrane region" description="Helical" evidence="2">
    <location>
        <begin position="103"/>
        <end position="121"/>
    </location>
</feature>
<keyword evidence="2" id="KW-0812">Transmembrane</keyword>
<feature type="region of interest" description="Disordered" evidence="1">
    <location>
        <begin position="325"/>
        <end position="345"/>
    </location>
</feature>
<reference evidence="3 4" key="1">
    <citation type="journal article" date="2015" name="Biotechnol. Biofuels">
        <title>Enhanced degradation of softwood versus hardwood by the white-rot fungus Pycnoporus coccineus.</title>
        <authorList>
            <person name="Couturier M."/>
            <person name="Navarro D."/>
            <person name="Chevret D."/>
            <person name="Henrissat B."/>
            <person name="Piumi F."/>
            <person name="Ruiz-Duenas F.J."/>
            <person name="Martinez A.T."/>
            <person name="Grigoriev I.V."/>
            <person name="Riley R."/>
            <person name="Lipzen A."/>
            <person name="Berrin J.G."/>
            <person name="Master E.R."/>
            <person name="Rosso M.N."/>
        </authorList>
    </citation>
    <scope>NUCLEOTIDE SEQUENCE [LARGE SCALE GENOMIC DNA]</scope>
    <source>
        <strain evidence="3 4">BRFM310</strain>
    </source>
</reference>
<feature type="transmembrane region" description="Helical" evidence="2">
    <location>
        <begin position="213"/>
        <end position="235"/>
    </location>
</feature>
<sequence length="345" mass="37139">MPSESKAELTGARMSYAAAVLACMTYGAYLVLAAICIHFLLKRRAKGNSQRVILAYTIVMLLFSTGYFVSGAMWSEIEFVESTNNIAEYASSLNQSLAIIKDTFYVLNIWLADSLLIYRLHIVWSGSFLIILLPIFLWMGAVATGVILLLDTAKPTATLVAADVIDFQTAFYCMSISLNILTTLLIAGRLWYQQRQMKALAAVPSARWDYTSVIAIFVESAALYSICGIIYIPLVVRQLPLQYPITALIGGATSIAPSLIILRIALGTAVTQETTAKTGTIIRLGKLRAGSNFTASTVVGSAAGQSTSAISGEIGSKVHIADSDGSWHRGGMKPGYSTEDVHSAV</sequence>
<evidence type="ECO:0000313" key="4">
    <source>
        <dbReference type="Proteomes" id="UP000193067"/>
    </source>
</evidence>
<feature type="transmembrane region" description="Helical" evidence="2">
    <location>
        <begin position="16"/>
        <end position="41"/>
    </location>
</feature>
<feature type="transmembrane region" description="Helical" evidence="2">
    <location>
        <begin position="241"/>
        <end position="262"/>
    </location>
</feature>
<gene>
    <name evidence="3" type="ORF">PYCCODRAFT_1372719</name>
</gene>
<evidence type="ECO:0000256" key="2">
    <source>
        <dbReference type="SAM" id="Phobius"/>
    </source>
</evidence>
<dbReference type="OrthoDB" id="2796825at2759"/>
<name>A0A1Y2IG39_TRAC3</name>
<feature type="transmembrane region" description="Helical" evidence="2">
    <location>
        <begin position="169"/>
        <end position="192"/>
    </location>
</feature>
<keyword evidence="4" id="KW-1185">Reference proteome</keyword>
<keyword evidence="2" id="KW-1133">Transmembrane helix</keyword>
<accession>A0A1Y2IG39</accession>
<dbReference type="EMBL" id="KZ084126">
    <property type="protein sequence ID" value="OSC99583.1"/>
    <property type="molecule type" value="Genomic_DNA"/>
</dbReference>
<dbReference type="Proteomes" id="UP000193067">
    <property type="component" value="Unassembled WGS sequence"/>
</dbReference>
<proteinExistence type="predicted"/>
<evidence type="ECO:0000313" key="3">
    <source>
        <dbReference type="EMBL" id="OSC99583.1"/>
    </source>
</evidence>
<keyword evidence="2" id="KW-0472">Membrane</keyword>
<evidence type="ECO:0008006" key="5">
    <source>
        <dbReference type="Google" id="ProtNLM"/>
    </source>
</evidence>
<feature type="transmembrane region" description="Helical" evidence="2">
    <location>
        <begin position="53"/>
        <end position="74"/>
    </location>
</feature>
<feature type="transmembrane region" description="Helical" evidence="2">
    <location>
        <begin position="128"/>
        <end position="149"/>
    </location>
</feature>
<evidence type="ECO:0000256" key="1">
    <source>
        <dbReference type="SAM" id="MobiDB-lite"/>
    </source>
</evidence>
<dbReference type="AlphaFoldDB" id="A0A1Y2IG39"/>
<organism evidence="3 4">
    <name type="scientific">Trametes coccinea (strain BRFM310)</name>
    <name type="common">Pycnoporus coccineus</name>
    <dbReference type="NCBI Taxonomy" id="1353009"/>
    <lineage>
        <taxon>Eukaryota</taxon>
        <taxon>Fungi</taxon>
        <taxon>Dikarya</taxon>
        <taxon>Basidiomycota</taxon>
        <taxon>Agaricomycotina</taxon>
        <taxon>Agaricomycetes</taxon>
        <taxon>Polyporales</taxon>
        <taxon>Polyporaceae</taxon>
        <taxon>Trametes</taxon>
    </lineage>
</organism>
<protein>
    <recommendedName>
        <fullName evidence="5">Family A G protein-coupled receptor-like protein</fullName>
    </recommendedName>
</protein>